<accession>A0A7L1E7G2</accession>
<gene>
    <name evidence="13" type="primary">Zscan20_1</name>
    <name evidence="13" type="ORF">OENOEN_R15074</name>
</gene>
<feature type="domain" description="C2H2-type" evidence="12">
    <location>
        <begin position="27"/>
        <end position="54"/>
    </location>
</feature>
<evidence type="ECO:0000256" key="2">
    <source>
        <dbReference type="ARBA" id="ARBA00022723"/>
    </source>
</evidence>
<keyword evidence="6" id="KW-0805">Transcription regulation</keyword>
<evidence type="ECO:0000256" key="11">
    <source>
        <dbReference type="SAM" id="MobiDB-lite"/>
    </source>
</evidence>
<protein>
    <submittedName>
        <fullName evidence="13">ZSC20 protein</fullName>
    </submittedName>
</protein>
<name>A0A7L1E7G2_OENON</name>
<feature type="compositionally biased region" description="Basic and acidic residues" evidence="11">
    <location>
        <begin position="55"/>
        <end position="75"/>
    </location>
</feature>
<dbReference type="SUPFAM" id="SSF57667">
    <property type="entry name" value="beta-beta-alpha zinc fingers"/>
    <property type="match status" value="1"/>
</dbReference>
<proteinExistence type="predicted"/>
<keyword evidence="3" id="KW-0677">Repeat</keyword>
<evidence type="ECO:0000256" key="4">
    <source>
        <dbReference type="ARBA" id="ARBA00022771"/>
    </source>
</evidence>
<dbReference type="PROSITE" id="PS50157">
    <property type="entry name" value="ZINC_FINGER_C2H2_2"/>
    <property type="match status" value="2"/>
</dbReference>
<evidence type="ECO:0000256" key="6">
    <source>
        <dbReference type="ARBA" id="ARBA00023015"/>
    </source>
</evidence>
<keyword evidence="8" id="KW-0804">Transcription</keyword>
<sequence length="75" mass="8136">CPECGRRLSSRAALEAHRRIHSGERPYECPECGKAFVAVKSLSKHRKTHGGGGKTRGERHGGDGKMHGGDRENGK</sequence>
<keyword evidence="9" id="KW-0539">Nucleus</keyword>
<dbReference type="EMBL" id="VXBF01007516">
    <property type="protein sequence ID" value="NXM85402.1"/>
    <property type="molecule type" value="Genomic_DNA"/>
</dbReference>
<keyword evidence="7" id="KW-0238">DNA-binding</keyword>
<evidence type="ECO:0000313" key="13">
    <source>
        <dbReference type="EMBL" id="NXM85402.1"/>
    </source>
</evidence>
<evidence type="ECO:0000256" key="5">
    <source>
        <dbReference type="ARBA" id="ARBA00022833"/>
    </source>
</evidence>
<dbReference type="Proteomes" id="UP000565754">
    <property type="component" value="Unassembled WGS sequence"/>
</dbReference>
<dbReference type="InterPro" id="IPR036236">
    <property type="entry name" value="Znf_C2H2_sf"/>
</dbReference>
<dbReference type="AlphaFoldDB" id="A0A7L1E7G2"/>
<evidence type="ECO:0000256" key="3">
    <source>
        <dbReference type="ARBA" id="ARBA00022737"/>
    </source>
</evidence>
<dbReference type="Pfam" id="PF13912">
    <property type="entry name" value="zf-C2H2_6"/>
    <property type="match status" value="1"/>
</dbReference>
<dbReference type="GO" id="GO:0000978">
    <property type="term" value="F:RNA polymerase II cis-regulatory region sequence-specific DNA binding"/>
    <property type="evidence" value="ECO:0007669"/>
    <property type="project" value="TreeGrafter"/>
</dbReference>
<evidence type="ECO:0000256" key="10">
    <source>
        <dbReference type="PROSITE-ProRule" id="PRU00042"/>
    </source>
</evidence>
<dbReference type="Gene3D" id="3.30.160.60">
    <property type="entry name" value="Classic Zinc Finger"/>
    <property type="match status" value="2"/>
</dbReference>
<dbReference type="FunFam" id="3.30.160.60:FF:000322">
    <property type="entry name" value="GDNF-inducible zinc finger protein 1"/>
    <property type="match status" value="1"/>
</dbReference>
<dbReference type="PANTHER" id="PTHR23226">
    <property type="entry name" value="ZINC FINGER AND SCAN DOMAIN-CONTAINING"/>
    <property type="match status" value="1"/>
</dbReference>
<dbReference type="GO" id="GO:0008270">
    <property type="term" value="F:zinc ion binding"/>
    <property type="evidence" value="ECO:0007669"/>
    <property type="project" value="UniProtKB-KW"/>
</dbReference>
<evidence type="ECO:0000256" key="1">
    <source>
        <dbReference type="ARBA" id="ARBA00004123"/>
    </source>
</evidence>
<dbReference type="PANTHER" id="PTHR23226:SF416">
    <property type="entry name" value="FI01424P"/>
    <property type="match status" value="1"/>
</dbReference>
<evidence type="ECO:0000256" key="8">
    <source>
        <dbReference type="ARBA" id="ARBA00023163"/>
    </source>
</evidence>
<dbReference type="Pfam" id="PF00096">
    <property type="entry name" value="zf-C2H2"/>
    <property type="match status" value="1"/>
</dbReference>
<comment type="subcellular location">
    <subcellularLocation>
        <location evidence="1">Nucleus</location>
    </subcellularLocation>
</comment>
<evidence type="ECO:0000256" key="9">
    <source>
        <dbReference type="ARBA" id="ARBA00023242"/>
    </source>
</evidence>
<evidence type="ECO:0000259" key="12">
    <source>
        <dbReference type="PROSITE" id="PS50157"/>
    </source>
</evidence>
<evidence type="ECO:0000256" key="7">
    <source>
        <dbReference type="ARBA" id="ARBA00023125"/>
    </source>
</evidence>
<keyword evidence="4 10" id="KW-0863">Zinc-finger</keyword>
<feature type="domain" description="C2H2-type" evidence="12">
    <location>
        <begin position="1"/>
        <end position="26"/>
    </location>
</feature>
<feature type="non-terminal residue" evidence="13">
    <location>
        <position position="1"/>
    </location>
</feature>
<dbReference type="SMART" id="SM00355">
    <property type="entry name" value="ZnF_C2H2"/>
    <property type="match status" value="2"/>
</dbReference>
<keyword evidence="5" id="KW-0862">Zinc</keyword>
<organism evidence="13 14">
    <name type="scientific">Oenanthe oenanthe</name>
    <name type="common">Northern wheatear</name>
    <dbReference type="NCBI Taxonomy" id="279966"/>
    <lineage>
        <taxon>Eukaryota</taxon>
        <taxon>Metazoa</taxon>
        <taxon>Chordata</taxon>
        <taxon>Craniata</taxon>
        <taxon>Vertebrata</taxon>
        <taxon>Euteleostomi</taxon>
        <taxon>Archelosauria</taxon>
        <taxon>Archosauria</taxon>
        <taxon>Dinosauria</taxon>
        <taxon>Saurischia</taxon>
        <taxon>Theropoda</taxon>
        <taxon>Coelurosauria</taxon>
        <taxon>Aves</taxon>
        <taxon>Neognathae</taxon>
        <taxon>Neoaves</taxon>
        <taxon>Telluraves</taxon>
        <taxon>Australaves</taxon>
        <taxon>Passeriformes</taxon>
        <taxon>Muscicapidae</taxon>
        <taxon>Oenanthe</taxon>
    </lineage>
</organism>
<dbReference type="GO" id="GO:0000981">
    <property type="term" value="F:DNA-binding transcription factor activity, RNA polymerase II-specific"/>
    <property type="evidence" value="ECO:0007669"/>
    <property type="project" value="TreeGrafter"/>
</dbReference>
<keyword evidence="2" id="KW-0479">Metal-binding</keyword>
<comment type="caution">
    <text evidence="13">The sequence shown here is derived from an EMBL/GenBank/DDBJ whole genome shotgun (WGS) entry which is preliminary data.</text>
</comment>
<dbReference type="GO" id="GO:0005634">
    <property type="term" value="C:nucleus"/>
    <property type="evidence" value="ECO:0007669"/>
    <property type="project" value="UniProtKB-SubCell"/>
</dbReference>
<feature type="non-terminal residue" evidence="13">
    <location>
        <position position="75"/>
    </location>
</feature>
<keyword evidence="14" id="KW-1185">Reference proteome</keyword>
<dbReference type="FunFam" id="3.30.160.60:FF:000495">
    <property type="entry name" value="zinc finger protein 668"/>
    <property type="match status" value="1"/>
</dbReference>
<evidence type="ECO:0000313" key="14">
    <source>
        <dbReference type="Proteomes" id="UP000565754"/>
    </source>
</evidence>
<feature type="region of interest" description="Disordered" evidence="11">
    <location>
        <begin position="42"/>
        <end position="75"/>
    </location>
</feature>
<reference evidence="13 14" key="1">
    <citation type="submission" date="2019-09" db="EMBL/GenBank/DDBJ databases">
        <title>Bird 10,000 Genomes (B10K) Project - Family phase.</title>
        <authorList>
            <person name="Zhang G."/>
        </authorList>
    </citation>
    <scope>NUCLEOTIDE SEQUENCE [LARGE SCALE GENOMIC DNA]</scope>
    <source>
        <strain evidence="13">B10K-DU-001-74</strain>
        <tissue evidence="13">Muscle</tissue>
    </source>
</reference>
<dbReference type="InterPro" id="IPR013087">
    <property type="entry name" value="Znf_C2H2_type"/>
</dbReference>
<dbReference type="PROSITE" id="PS00028">
    <property type="entry name" value="ZINC_FINGER_C2H2_1"/>
    <property type="match status" value="2"/>
</dbReference>